<dbReference type="Proteomes" id="UP000029227">
    <property type="component" value="Unassembled WGS sequence"/>
</dbReference>
<organism evidence="15 16">
    <name type="scientific">Photobacterium aphoticum</name>
    <dbReference type="NCBI Taxonomy" id="754436"/>
    <lineage>
        <taxon>Bacteria</taxon>
        <taxon>Pseudomonadati</taxon>
        <taxon>Pseudomonadota</taxon>
        <taxon>Gammaproteobacteria</taxon>
        <taxon>Vibrionales</taxon>
        <taxon>Vibrionaceae</taxon>
        <taxon>Photobacterium</taxon>
    </lineage>
</organism>
<dbReference type="InterPro" id="IPR005828">
    <property type="entry name" value="MFS_sugar_transport-like"/>
</dbReference>
<sequence length="419" mass="45669">MGWAASCVVVGCIAGSFMAGPVAFRWGRKGALFTCSVVFFISAVGSAVATDFTVYIIFRIIGGWAVGAACIICPMYMSEISPSAYRGRAVSCFQQSVIIGQTVIFYINFLIARGMTDAWLADMGWRVMLGSEVIPAVLFGFMLFTIPESPRYLVMKGKVEKAREVFAKISNPEHADKLVEAVQNSLVQDEANKSKKVSLMAPGMIQLVALGSFIIVAQQFSGIDVIMYYAPEILKPIAGTEGALFQTTFIGVTFIIGNIICMFLIDRVGRIPLMVWGTVGCALGMGVVGAAFYSQDPGYGALAGIVIYALSYSISWGCVSWTLLSEIFPNSIRDRAMSFAGGCKFVAGFLITMFFPILNENAFLVEKFHGAFTFWMFAILALLSVIVIKIFVPETKGVALEEMQEHMVSKLKRFSLKKA</sequence>
<gene>
    <name evidence="15" type="ORF">JCM19237_1249</name>
</gene>
<keyword evidence="5" id="KW-0762">Sugar transport</keyword>
<evidence type="ECO:0000256" key="6">
    <source>
        <dbReference type="ARBA" id="ARBA00022692"/>
    </source>
</evidence>
<proteinExistence type="inferred from homology"/>
<evidence type="ECO:0000256" key="11">
    <source>
        <dbReference type="ARBA" id="ARBA00076792"/>
    </source>
</evidence>
<evidence type="ECO:0000256" key="4">
    <source>
        <dbReference type="ARBA" id="ARBA00022475"/>
    </source>
</evidence>
<keyword evidence="4" id="KW-1003">Cell membrane</keyword>
<dbReference type="eggNOG" id="COG2814">
    <property type="taxonomic scope" value="Bacteria"/>
</dbReference>
<dbReference type="PANTHER" id="PTHR48020">
    <property type="entry name" value="PROTON MYO-INOSITOL COTRANSPORTER"/>
    <property type="match status" value="1"/>
</dbReference>
<dbReference type="Gene3D" id="1.20.1250.20">
    <property type="entry name" value="MFS general substrate transporter like domains"/>
    <property type="match status" value="2"/>
</dbReference>
<dbReference type="NCBIfam" id="TIGR00879">
    <property type="entry name" value="SP"/>
    <property type="match status" value="1"/>
</dbReference>
<dbReference type="PRINTS" id="PR00171">
    <property type="entry name" value="SUGRTRNSPORT"/>
</dbReference>
<feature type="transmembrane region" description="Helical" evidence="13">
    <location>
        <begin position="6"/>
        <end position="24"/>
    </location>
</feature>
<dbReference type="InterPro" id="IPR020846">
    <property type="entry name" value="MFS_dom"/>
</dbReference>
<dbReference type="InterPro" id="IPR050814">
    <property type="entry name" value="Myo-inositol_Transporter"/>
</dbReference>
<keyword evidence="8 13" id="KW-0472">Membrane</keyword>
<dbReference type="InterPro" id="IPR003663">
    <property type="entry name" value="Sugar/inositol_transpt"/>
</dbReference>
<evidence type="ECO:0000256" key="13">
    <source>
        <dbReference type="SAM" id="Phobius"/>
    </source>
</evidence>
<evidence type="ECO:0000256" key="2">
    <source>
        <dbReference type="ARBA" id="ARBA00010992"/>
    </source>
</evidence>
<feature type="transmembrane region" description="Helical" evidence="13">
    <location>
        <begin position="243"/>
        <end position="265"/>
    </location>
</feature>
<comment type="catalytic activity">
    <reaction evidence="9">
        <text>D-xylose(in) + H(+)(in) = D-xylose(out) + H(+)(out)</text>
        <dbReference type="Rhea" id="RHEA:28959"/>
        <dbReference type="ChEBI" id="CHEBI:15378"/>
        <dbReference type="ChEBI" id="CHEBI:53455"/>
    </reaction>
    <physiologicalReaction direction="right-to-left" evidence="9">
        <dbReference type="Rhea" id="RHEA:28961"/>
    </physiologicalReaction>
</comment>
<name>A0A090RAH6_9GAMM</name>
<evidence type="ECO:0000256" key="1">
    <source>
        <dbReference type="ARBA" id="ARBA00004651"/>
    </source>
</evidence>
<comment type="caution">
    <text evidence="15">The sequence shown here is derived from an EMBL/GenBank/DDBJ whole genome shotgun (WGS) entry which is preliminary data.</text>
</comment>
<dbReference type="FunFam" id="1.20.1250.20:FF:000122">
    <property type="entry name" value="D-xylose transporter XylE"/>
    <property type="match status" value="1"/>
</dbReference>
<keyword evidence="3 12" id="KW-0813">Transport</keyword>
<feature type="transmembrane region" description="Helical" evidence="13">
    <location>
        <begin position="89"/>
        <end position="111"/>
    </location>
</feature>
<evidence type="ECO:0000256" key="5">
    <source>
        <dbReference type="ARBA" id="ARBA00022597"/>
    </source>
</evidence>
<feature type="domain" description="Major facilitator superfamily (MFS) profile" evidence="14">
    <location>
        <begin position="1"/>
        <end position="396"/>
    </location>
</feature>
<evidence type="ECO:0000256" key="8">
    <source>
        <dbReference type="ARBA" id="ARBA00023136"/>
    </source>
</evidence>
<keyword evidence="7 13" id="KW-1133">Transmembrane helix</keyword>
<dbReference type="AlphaFoldDB" id="A0A090RAH6"/>
<dbReference type="PANTHER" id="PTHR48020:SF12">
    <property type="entry name" value="PROTON MYO-INOSITOL COTRANSPORTER"/>
    <property type="match status" value="1"/>
</dbReference>
<evidence type="ECO:0000313" key="16">
    <source>
        <dbReference type="Proteomes" id="UP000029227"/>
    </source>
</evidence>
<feature type="transmembrane region" description="Helical" evidence="13">
    <location>
        <begin position="299"/>
        <end position="324"/>
    </location>
</feature>
<dbReference type="PROSITE" id="PS50850">
    <property type="entry name" value="MFS"/>
    <property type="match status" value="1"/>
</dbReference>
<feature type="transmembrane region" description="Helical" evidence="13">
    <location>
        <begin position="31"/>
        <end position="50"/>
    </location>
</feature>
<dbReference type="EMBL" id="BBMN01000004">
    <property type="protein sequence ID" value="GAL04577.1"/>
    <property type="molecule type" value="Genomic_DNA"/>
</dbReference>
<dbReference type="GO" id="GO:0022857">
    <property type="term" value="F:transmembrane transporter activity"/>
    <property type="evidence" value="ECO:0007669"/>
    <property type="project" value="InterPro"/>
</dbReference>
<evidence type="ECO:0000256" key="10">
    <source>
        <dbReference type="ARBA" id="ARBA00070440"/>
    </source>
</evidence>
<protein>
    <recommendedName>
        <fullName evidence="10">D-xylose-proton symporter</fullName>
    </recommendedName>
    <alternativeName>
        <fullName evidence="11">D-xylose transporter</fullName>
    </alternativeName>
</protein>
<keyword evidence="6 13" id="KW-0812">Transmembrane</keyword>
<evidence type="ECO:0000313" key="15">
    <source>
        <dbReference type="EMBL" id="GAL04577.1"/>
    </source>
</evidence>
<feature type="transmembrane region" description="Helical" evidence="13">
    <location>
        <begin position="123"/>
        <end position="146"/>
    </location>
</feature>
<dbReference type="GO" id="GO:0005886">
    <property type="term" value="C:plasma membrane"/>
    <property type="evidence" value="ECO:0007669"/>
    <property type="project" value="UniProtKB-SubCell"/>
</dbReference>
<evidence type="ECO:0000259" key="14">
    <source>
        <dbReference type="PROSITE" id="PS50850"/>
    </source>
</evidence>
<dbReference type="Pfam" id="PF00083">
    <property type="entry name" value="Sugar_tr"/>
    <property type="match status" value="1"/>
</dbReference>
<comment type="similarity">
    <text evidence="2 12">Belongs to the major facilitator superfamily. Sugar transporter (TC 2.A.1.1) family.</text>
</comment>
<dbReference type="SUPFAM" id="SSF103473">
    <property type="entry name" value="MFS general substrate transporter"/>
    <property type="match status" value="1"/>
</dbReference>
<comment type="subcellular location">
    <subcellularLocation>
        <location evidence="1">Cell membrane</location>
        <topology evidence="1">Multi-pass membrane protein</topology>
    </subcellularLocation>
</comment>
<feature type="transmembrane region" description="Helical" evidence="13">
    <location>
        <begin position="272"/>
        <end position="293"/>
    </location>
</feature>
<dbReference type="STRING" id="754436.JCM19237_1249"/>
<feature type="transmembrane region" description="Helical" evidence="13">
    <location>
        <begin position="56"/>
        <end position="77"/>
    </location>
</feature>
<evidence type="ECO:0000256" key="7">
    <source>
        <dbReference type="ARBA" id="ARBA00022989"/>
    </source>
</evidence>
<evidence type="ECO:0000256" key="9">
    <source>
        <dbReference type="ARBA" id="ARBA00050593"/>
    </source>
</evidence>
<feature type="transmembrane region" description="Helical" evidence="13">
    <location>
        <begin position="203"/>
        <end position="223"/>
    </location>
</feature>
<reference evidence="15 16" key="1">
    <citation type="journal article" date="2014" name="Genome Announc.">
        <title>Draft Genome Sequences of Two Vibrionaceae Species, Vibrio ponticus C121 and Photobacterium aphoticum C119, Isolated as Coral Reef Microbiota.</title>
        <authorList>
            <person name="Al-saari N."/>
            <person name="Meirelles P.M."/>
            <person name="Mino S."/>
            <person name="Suda W."/>
            <person name="Oshima K."/>
            <person name="Hattori M."/>
            <person name="Ohkuma M."/>
            <person name="Thompson F.L."/>
            <person name="Gomez-Gil B."/>
            <person name="Sawabe T."/>
            <person name="Sawabe T."/>
        </authorList>
    </citation>
    <scope>NUCLEOTIDE SEQUENCE [LARGE SCALE GENOMIC DNA]</scope>
    <source>
        <strain evidence="15 16">JCM 19237</strain>
    </source>
</reference>
<accession>A0A090RAH6</accession>
<evidence type="ECO:0000256" key="12">
    <source>
        <dbReference type="RuleBase" id="RU003346"/>
    </source>
</evidence>
<evidence type="ECO:0000256" key="3">
    <source>
        <dbReference type="ARBA" id="ARBA00022448"/>
    </source>
</evidence>
<feature type="transmembrane region" description="Helical" evidence="13">
    <location>
        <begin position="336"/>
        <end position="358"/>
    </location>
</feature>
<dbReference type="InterPro" id="IPR036259">
    <property type="entry name" value="MFS_trans_sf"/>
</dbReference>
<feature type="transmembrane region" description="Helical" evidence="13">
    <location>
        <begin position="370"/>
        <end position="392"/>
    </location>
</feature>